<dbReference type="EMBL" id="JNVN01000106">
    <property type="protein sequence ID" value="KHJ36220.1"/>
    <property type="molecule type" value="Genomic_DNA"/>
</dbReference>
<comment type="caution">
    <text evidence="2">The sequence shown here is derived from an EMBL/GenBank/DDBJ whole genome shotgun (WGS) entry which is preliminary data.</text>
</comment>
<dbReference type="PROSITE" id="PS00028">
    <property type="entry name" value="ZINC_FINGER_C2H2_1"/>
    <property type="match status" value="1"/>
</dbReference>
<proteinExistence type="predicted"/>
<dbReference type="Proteomes" id="UP000030854">
    <property type="component" value="Unassembled WGS sequence"/>
</dbReference>
<dbReference type="HOGENOM" id="CLU_055660_1_0_1"/>
<gene>
    <name evidence="2" type="ORF">EV44_g3173</name>
</gene>
<reference evidence="2 3" key="1">
    <citation type="journal article" date="2014" name="BMC Genomics">
        <title>Adaptive genomic structural variation in the grape powdery mildew pathogen, Erysiphe necator.</title>
        <authorList>
            <person name="Jones L."/>
            <person name="Riaz S."/>
            <person name="Morales-Cruz A."/>
            <person name="Amrine K.C."/>
            <person name="McGuire B."/>
            <person name="Gubler W.D."/>
            <person name="Walker M.A."/>
            <person name="Cantu D."/>
        </authorList>
    </citation>
    <scope>NUCLEOTIDE SEQUENCE [LARGE SCALE GENOMIC DNA]</scope>
    <source>
        <strain evidence="3">c</strain>
    </source>
</reference>
<dbReference type="PANTHER" id="PTHR21354:SF0">
    <property type="entry name" value="ZINC FINGER PROTEIN 511"/>
    <property type="match status" value="1"/>
</dbReference>
<dbReference type="SMART" id="SM00355">
    <property type="entry name" value="ZnF_C2H2"/>
    <property type="match status" value="2"/>
</dbReference>
<dbReference type="InterPro" id="IPR039258">
    <property type="entry name" value="ZNF511"/>
</dbReference>
<dbReference type="STRING" id="52586.A0A0B1PG02"/>
<protein>
    <submittedName>
        <fullName evidence="2">Putative c2h2 type zinc finger domain protein</fullName>
    </submittedName>
</protein>
<evidence type="ECO:0000259" key="1">
    <source>
        <dbReference type="PROSITE" id="PS00028"/>
    </source>
</evidence>
<evidence type="ECO:0000313" key="2">
    <source>
        <dbReference type="EMBL" id="KHJ36220.1"/>
    </source>
</evidence>
<keyword evidence="3" id="KW-1185">Reference proteome</keyword>
<dbReference type="OMA" id="CMTPQKR"/>
<accession>A0A0B1PG02</accession>
<sequence length="252" mass="28939">MAKRSRKEFEDSSEDSIQLSFDNLNTSISEPKAAINIGQSPCKLIELDPNNLDLNTFAAAPVMYCSLLPHRHTLKFDSFEEYNVHYAKEHTNRCLVCFKNFPTDHLLSLHIEENHNSLFVIKKERGNKMYACFVEDCDRLCSSPQKRKMHMIDKHFFPKDYDFYVVNHGIGNRSSMLKSWNRRIGGSSDVSSAPDDKHKTQLRVEKTLTSATAMSNSQKSLEDQNMNDLASAMSSLRFIPPSVRFKHVRNLT</sequence>
<feature type="domain" description="C2H2-type" evidence="1">
    <location>
        <begin position="94"/>
        <end position="115"/>
    </location>
</feature>
<organism evidence="2 3">
    <name type="scientific">Uncinula necator</name>
    <name type="common">Grape powdery mildew</name>
    <dbReference type="NCBI Taxonomy" id="52586"/>
    <lineage>
        <taxon>Eukaryota</taxon>
        <taxon>Fungi</taxon>
        <taxon>Dikarya</taxon>
        <taxon>Ascomycota</taxon>
        <taxon>Pezizomycotina</taxon>
        <taxon>Leotiomycetes</taxon>
        <taxon>Erysiphales</taxon>
        <taxon>Erysiphaceae</taxon>
        <taxon>Erysiphe</taxon>
    </lineage>
</organism>
<dbReference type="PANTHER" id="PTHR21354">
    <property type="entry name" value="ZINC FINGER PROTEIN 511"/>
    <property type="match status" value="1"/>
</dbReference>
<evidence type="ECO:0000313" key="3">
    <source>
        <dbReference type="Proteomes" id="UP000030854"/>
    </source>
</evidence>
<dbReference type="InterPro" id="IPR013087">
    <property type="entry name" value="Znf_C2H2_type"/>
</dbReference>
<dbReference type="AlphaFoldDB" id="A0A0B1PG02"/>
<name>A0A0B1PG02_UNCNE</name>